<dbReference type="InterPro" id="IPR005495">
    <property type="entry name" value="LptG/LptF_permease"/>
</dbReference>
<reference evidence="8" key="1">
    <citation type="submission" date="2017-01" db="EMBL/GenBank/DDBJ databases">
        <authorList>
            <person name="Varghese N."/>
            <person name="Submissions S."/>
        </authorList>
    </citation>
    <scope>NUCLEOTIDE SEQUENCE [LARGE SCALE GENOMIC DNA]</scope>
    <source>
        <strain evidence="8">ATCC 51758</strain>
    </source>
</reference>
<evidence type="ECO:0000313" key="7">
    <source>
        <dbReference type="EMBL" id="SIR13393.1"/>
    </source>
</evidence>
<dbReference type="STRING" id="34027.SAMN05421829_11062"/>
<proteinExistence type="predicted"/>
<dbReference type="Proteomes" id="UP000186819">
    <property type="component" value="Unassembled WGS sequence"/>
</dbReference>
<feature type="transmembrane region" description="Helical" evidence="6">
    <location>
        <begin position="51"/>
        <end position="79"/>
    </location>
</feature>
<dbReference type="PANTHER" id="PTHR33529:SF2">
    <property type="entry name" value="LIPOPOLYSACCHARIDE EXPORT SYSTEM PERMEASE PROTEIN LPTG"/>
    <property type="match status" value="1"/>
</dbReference>
<evidence type="ECO:0000256" key="4">
    <source>
        <dbReference type="ARBA" id="ARBA00022989"/>
    </source>
</evidence>
<dbReference type="Pfam" id="PF03739">
    <property type="entry name" value="LptF_LptG"/>
    <property type="match status" value="1"/>
</dbReference>
<name>A0A1N6YFQ8_9RHOO</name>
<evidence type="ECO:0000256" key="2">
    <source>
        <dbReference type="ARBA" id="ARBA00022475"/>
    </source>
</evidence>
<dbReference type="GO" id="GO:0015920">
    <property type="term" value="P:lipopolysaccharide transport"/>
    <property type="evidence" value="ECO:0007669"/>
    <property type="project" value="TreeGrafter"/>
</dbReference>
<dbReference type="GO" id="GO:0055085">
    <property type="term" value="P:transmembrane transport"/>
    <property type="evidence" value="ECO:0007669"/>
    <property type="project" value="InterPro"/>
</dbReference>
<feature type="transmembrane region" description="Helical" evidence="6">
    <location>
        <begin position="335"/>
        <end position="356"/>
    </location>
</feature>
<dbReference type="AlphaFoldDB" id="A0A1N6YFQ8"/>
<gene>
    <name evidence="7" type="ORF">SAMN05421829_11062</name>
</gene>
<comment type="subcellular location">
    <subcellularLocation>
        <location evidence="1">Cell membrane</location>
        <topology evidence="1">Multi-pass membrane protein</topology>
    </subcellularLocation>
</comment>
<evidence type="ECO:0000256" key="6">
    <source>
        <dbReference type="SAM" id="Phobius"/>
    </source>
</evidence>
<keyword evidence="8" id="KW-1185">Reference proteome</keyword>
<dbReference type="RefSeq" id="WP_076603009.1">
    <property type="nucleotide sequence ID" value="NZ_FTMD01000010.1"/>
</dbReference>
<feature type="transmembrane region" description="Helical" evidence="6">
    <location>
        <begin position="306"/>
        <end position="323"/>
    </location>
</feature>
<accession>A0A1N6YFQ8</accession>
<evidence type="ECO:0000256" key="3">
    <source>
        <dbReference type="ARBA" id="ARBA00022692"/>
    </source>
</evidence>
<organism evidence="7 8">
    <name type="scientific">Aromatoleum tolulyticum</name>
    <dbReference type="NCBI Taxonomy" id="34027"/>
    <lineage>
        <taxon>Bacteria</taxon>
        <taxon>Pseudomonadati</taxon>
        <taxon>Pseudomonadota</taxon>
        <taxon>Betaproteobacteria</taxon>
        <taxon>Rhodocyclales</taxon>
        <taxon>Rhodocyclaceae</taxon>
        <taxon>Aromatoleum</taxon>
    </lineage>
</organism>
<dbReference type="EMBL" id="FTMD01000010">
    <property type="protein sequence ID" value="SIR13393.1"/>
    <property type="molecule type" value="Genomic_DNA"/>
</dbReference>
<dbReference type="OrthoDB" id="9776227at2"/>
<evidence type="ECO:0000313" key="8">
    <source>
        <dbReference type="Proteomes" id="UP000186819"/>
    </source>
</evidence>
<feature type="transmembrane region" description="Helical" evidence="6">
    <location>
        <begin position="12"/>
        <end position="31"/>
    </location>
</feature>
<keyword evidence="3 6" id="KW-0812">Transmembrane</keyword>
<dbReference type="InterPro" id="IPR030923">
    <property type="entry name" value="LptG"/>
</dbReference>
<dbReference type="GO" id="GO:0043190">
    <property type="term" value="C:ATP-binding cassette (ABC) transporter complex"/>
    <property type="evidence" value="ECO:0007669"/>
    <property type="project" value="InterPro"/>
</dbReference>
<keyword evidence="5 6" id="KW-0472">Membrane</keyword>
<sequence>MMTVLGRYLAREIVGATFTVLLAFLGLFAFFDFLNELDSVGKGGYELHHALLYVAMILPGRVYELLPIAVLIGTLYSLTTLARHSEITVMRASGMSTAKMLRVLAGIGTIFVVATFIFGEYVAPPAERAAQQWRLTATNSTVSSQLRSGLWVKDGPRFVNVRTLQPDRSMEKVRIFEFDEHHALLSVTEAAAGRYLADEDSWRLNGIRQTRFLGDRTEVVDLPEMDWKSELTPEVLSVLMVLPERMSVATLVAYVNHLRENQQNSDRYEIALWKKLIYPFAALVMMALALPFAMSHERMGGVSVKVFLGVMLGVGFHLLNGLFSNLGVINSWPPVLAAATPSLLFVVAAAGLLFWVERR</sequence>
<feature type="transmembrane region" description="Helical" evidence="6">
    <location>
        <begin position="276"/>
        <end position="294"/>
    </location>
</feature>
<evidence type="ECO:0000256" key="1">
    <source>
        <dbReference type="ARBA" id="ARBA00004651"/>
    </source>
</evidence>
<evidence type="ECO:0000256" key="5">
    <source>
        <dbReference type="ARBA" id="ARBA00023136"/>
    </source>
</evidence>
<feature type="transmembrane region" description="Helical" evidence="6">
    <location>
        <begin position="100"/>
        <end position="118"/>
    </location>
</feature>
<dbReference type="NCBIfam" id="TIGR04408">
    <property type="entry name" value="LptG_lptG"/>
    <property type="match status" value="1"/>
</dbReference>
<keyword evidence="4 6" id="KW-1133">Transmembrane helix</keyword>
<protein>
    <submittedName>
        <fullName evidence="7">Lipopolysaccharide export system permease protein</fullName>
    </submittedName>
</protein>
<keyword evidence="2" id="KW-1003">Cell membrane</keyword>
<dbReference type="PANTHER" id="PTHR33529">
    <property type="entry name" value="SLR0882 PROTEIN-RELATED"/>
    <property type="match status" value="1"/>
</dbReference>